<accession>A0AAE8MUE3</accession>
<comment type="similarity">
    <text evidence="2">Belongs to the oxygen-dependent FAD-linked oxidoreductase family.</text>
</comment>
<evidence type="ECO:0000256" key="6">
    <source>
        <dbReference type="SAM" id="SignalP"/>
    </source>
</evidence>
<dbReference type="InterPro" id="IPR050416">
    <property type="entry name" value="FAD-linked_Oxidoreductase"/>
</dbReference>
<keyword evidence="3" id="KW-0285">Flavoprotein</keyword>
<evidence type="ECO:0000259" key="7">
    <source>
        <dbReference type="PROSITE" id="PS51387"/>
    </source>
</evidence>
<evidence type="ECO:0000256" key="3">
    <source>
        <dbReference type="ARBA" id="ARBA00022630"/>
    </source>
</evidence>
<feature type="chain" id="PRO_5042013927" evidence="6">
    <location>
        <begin position="30"/>
        <end position="554"/>
    </location>
</feature>
<keyword evidence="6" id="KW-0732">Signal</keyword>
<evidence type="ECO:0000256" key="5">
    <source>
        <dbReference type="ARBA" id="ARBA00023002"/>
    </source>
</evidence>
<dbReference type="Proteomes" id="UP001187682">
    <property type="component" value="Unassembled WGS sequence"/>
</dbReference>
<dbReference type="AlphaFoldDB" id="A0AAE8MUE3"/>
<gene>
    <name evidence="8" type="ORF">DNG_02904</name>
</gene>
<feature type="domain" description="FAD-binding PCMH-type" evidence="7">
    <location>
        <begin position="82"/>
        <end position="265"/>
    </location>
</feature>
<keyword evidence="5" id="KW-0560">Oxidoreductase</keyword>
<name>A0AAE8MUE3_9PEZI</name>
<dbReference type="InterPro" id="IPR012951">
    <property type="entry name" value="BBE"/>
</dbReference>
<reference evidence="8" key="1">
    <citation type="submission" date="2018-03" db="EMBL/GenBank/DDBJ databases">
        <authorList>
            <person name="Guldener U."/>
        </authorList>
    </citation>
    <scope>NUCLEOTIDE SEQUENCE</scope>
</reference>
<evidence type="ECO:0000313" key="9">
    <source>
        <dbReference type="Proteomes" id="UP001187682"/>
    </source>
</evidence>
<comment type="cofactor">
    <cofactor evidence="1">
        <name>FAD</name>
        <dbReference type="ChEBI" id="CHEBI:57692"/>
    </cofactor>
</comment>
<dbReference type="EMBL" id="ONZQ02000003">
    <property type="protein sequence ID" value="SPO00052.1"/>
    <property type="molecule type" value="Genomic_DNA"/>
</dbReference>
<dbReference type="Pfam" id="PF01565">
    <property type="entry name" value="FAD_binding_4"/>
    <property type="match status" value="1"/>
</dbReference>
<evidence type="ECO:0000256" key="2">
    <source>
        <dbReference type="ARBA" id="ARBA00005466"/>
    </source>
</evidence>
<dbReference type="InterPro" id="IPR016166">
    <property type="entry name" value="FAD-bd_PCMH"/>
</dbReference>
<dbReference type="InterPro" id="IPR016169">
    <property type="entry name" value="FAD-bd_PCMH_sub2"/>
</dbReference>
<dbReference type="GO" id="GO:0071949">
    <property type="term" value="F:FAD binding"/>
    <property type="evidence" value="ECO:0007669"/>
    <property type="project" value="InterPro"/>
</dbReference>
<organism evidence="8 9">
    <name type="scientific">Cephalotrichum gorgonifer</name>
    <dbReference type="NCBI Taxonomy" id="2041049"/>
    <lineage>
        <taxon>Eukaryota</taxon>
        <taxon>Fungi</taxon>
        <taxon>Dikarya</taxon>
        <taxon>Ascomycota</taxon>
        <taxon>Pezizomycotina</taxon>
        <taxon>Sordariomycetes</taxon>
        <taxon>Hypocreomycetidae</taxon>
        <taxon>Microascales</taxon>
        <taxon>Microascaceae</taxon>
        <taxon>Cephalotrichum</taxon>
    </lineage>
</organism>
<evidence type="ECO:0000256" key="1">
    <source>
        <dbReference type="ARBA" id="ARBA00001974"/>
    </source>
</evidence>
<dbReference type="GO" id="GO:0016491">
    <property type="term" value="F:oxidoreductase activity"/>
    <property type="evidence" value="ECO:0007669"/>
    <property type="project" value="UniProtKB-KW"/>
</dbReference>
<feature type="signal peptide" evidence="6">
    <location>
        <begin position="1"/>
        <end position="29"/>
    </location>
</feature>
<protein>
    <submittedName>
        <fullName evidence="8">Related to isoamyl alcohol oxidase</fullName>
    </submittedName>
</protein>
<comment type="caution">
    <text evidence="8">The sequence shown here is derived from an EMBL/GenBank/DDBJ whole genome shotgun (WGS) entry which is preliminary data.</text>
</comment>
<dbReference type="PROSITE" id="PS51387">
    <property type="entry name" value="FAD_PCMH"/>
    <property type="match status" value="1"/>
</dbReference>
<sequence>MTSLPSLKLPTIALYLVQFLCLAAVPVNGNGGRHHSSRSYKCPAVVAGWFTYDFHTSDPTSIQWNQFSNDSCLPFERYPCDGSGYPAFVVNATEVEHVRRAVKFAGKNDVRLVVKGTGHDFIGRSIAPNSLSIWTHYMKDIEYHKGSFRPRGCRSSIKGNAVTAGAGVQMIDLHDYLDPYGETVVGGGAKSVGVGGYITGGGHSMLSTRNGLAVDQVLEMEVVTPDGDHITANECRNEDIFWAMRGGGGSTFGVLTSVTLRVIPSPKMLHMIFMLGTTSTAPNITDIQALFLSKVPSLSDSGLAGYVWLAKEMVNPAGPDPGPPLLGGIFGMLTLQDTDDEKDMLNLMEPIVEEAAQRFPDSNVTFGPVIEKYGSFQDWYSVYHDNGAAGSSQWLGSRLFGEDTLTGDAGELAARLDRLEDLTGQLMVYMVSGKGVFEAEPRGGGTAVSPAWRTSYVHNTIGEQFAPRNASDDARSREALEAALEVLEEMAPDTGAYVNEAYKYQHDWQQTFWGENYERLLAIKRDVDPKDVFWCHPCVGNERWEEVEGRLCRV</sequence>
<proteinExistence type="inferred from homology"/>
<keyword evidence="9" id="KW-1185">Reference proteome</keyword>
<evidence type="ECO:0000313" key="8">
    <source>
        <dbReference type="EMBL" id="SPO00052.1"/>
    </source>
</evidence>
<keyword evidence="4" id="KW-0274">FAD</keyword>
<dbReference type="PANTHER" id="PTHR42973:SF39">
    <property type="entry name" value="FAD-BINDING PCMH-TYPE DOMAIN-CONTAINING PROTEIN"/>
    <property type="match status" value="1"/>
</dbReference>
<dbReference type="Pfam" id="PF08031">
    <property type="entry name" value="BBE"/>
    <property type="match status" value="1"/>
</dbReference>
<evidence type="ECO:0000256" key="4">
    <source>
        <dbReference type="ARBA" id="ARBA00022827"/>
    </source>
</evidence>
<dbReference type="PANTHER" id="PTHR42973">
    <property type="entry name" value="BINDING OXIDOREDUCTASE, PUTATIVE (AFU_ORTHOLOGUE AFUA_1G17690)-RELATED"/>
    <property type="match status" value="1"/>
</dbReference>
<dbReference type="InterPro" id="IPR006094">
    <property type="entry name" value="Oxid_FAD_bind_N"/>
</dbReference>
<dbReference type="Gene3D" id="3.30.465.10">
    <property type="match status" value="2"/>
</dbReference>
<dbReference type="InterPro" id="IPR036318">
    <property type="entry name" value="FAD-bd_PCMH-like_sf"/>
</dbReference>
<dbReference type="SUPFAM" id="SSF56176">
    <property type="entry name" value="FAD-binding/transporter-associated domain-like"/>
    <property type="match status" value="1"/>
</dbReference>